<dbReference type="GO" id="GO:0036431">
    <property type="term" value="F:dCMP kinase activity"/>
    <property type="evidence" value="ECO:0007669"/>
    <property type="project" value="InterPro"/>
</dbReference>
<evidence type="ECO:0000256" key="6">
    <source>
        <dbReference type="ARBA" id="ARBA00022840"/>
    </source>
</evidence>
<dbReference type="InterPro" id="IPR027417">
    <property type="entry name" value="P-loop_NTPase"/>
</dbReference>
<dbReference type="Pfam" id="PF02224">
    <property type="entry name" value="Cytidylate_kin"/>
    <property type="match status" value="1"/>
</dbReference>
<comment type="catalytic activity">
    <reaction evidence="7 9">
        <text>dCMP + ATP = dCDP + ADP</text>
        <dbReference type="Rhea" id="RHEA:25094"/>
        <dbReference type="ChEBI" id="CHEBI:30616"/>
        <dbReference type="ChEBI" id="CHEBI:57566"/>
        <dbReference type="ChEBI" id="CHEBI:58593"/>
        <dbReference type="ChEBI" id="CHEBI:456216"/>
        <dbReference type="EC" id="2.7.4.25"/>
    </reaction>
</comment>
<evidence type="ECO:0000256" key="3">
    <source>
        <dbReference type="ARBA" id="ARBA00022679"/>
    </source>
</evidence>
<evidence type="ECO:0000313" key="11">
    <source>
        <dbReference type="EMBL" id="RSU15576.1"/>
    </source>
</evidence>
<dbReference type="AlphaFoldDB" id="A0A430B5D3"/>
<dbReference type="InterPro" id="IPR011994">
    <property type="entry name" value="Cytidylate_kinase_dom"/>
</dbReference>
<comment type="similarity">
    <text evidence="1 9">Belongs to the cytidylate kinase family. Type 1 subfamily.</text>
</comment>
<evidence type="ECO:0000313" key="12">
    <source>
        <dbReference type="Proteomes" id="UP000287605"/>
    </source>
</evidence>
<evidence type="ECO:0000256" key="9">
    <source>
        <dbReference type="HAMAP-Rule" id="MF_00238"/>
    </source>
</evidence>
<evidence type="ECO:0000256" key="1">
    <source>
        <dbReference type="ARBA" id="ARBA00009427"/>
    </source>
</evidence>
<feature type="binding site" evidence="9">
    <location>
        <begin position="11"/>
        <end position="19"/>
    </location>
    <ligand>
        <name>ATP</name>
        <dbReference type="ChEBI" id="CHEBI:30616"/>
    </ligand>
</feature>
<dbReference type="PANTHER" id="PTHR21299">
    <property type="entry name" value="CYTIDYLATE KINASE/PANTOATE-BETA-ALANINE LIGASE"/>
    <property type="match status" value="1"/>
</dbReference>
<dbReference type="SUPFAM" id="SSF52540">
    <property type="entry name" value="P-loop containing nucleoside triphosphate hydrolases"/>
    <property type="match status" value="1"/>
</dbReference>
<dbReference type="FunFam" id="3.40.50.300:FF:000484">
    <property type="entry name" value="Cytidylate kinase"/>
    <property type="match status" value="1"/>
</dbReference>
<dbReference type="PANTHER" id="PTHR21299:SF2">
    <property type="entry name" value="CYTIDYLATE KINASE"/>
    <property type="match status" value="1"/>
</dbReference>
<dbReference type="GO" id="GO:0036430">
    <property type="term" value="F:CMP kinase activity"/>
    <property type="evidence" value="ECO:0007669"/>
    <property type="project" value="RHEA"/>
</dbReference>
<evidence type="ECO:0000259" key="10">
    <source>
        <dbReference type="Pfam" id="PF02224"/>
    </source>
</evidence>
<accession>A0A430B5D3</accession>
<dbReference type="GO" id="GO:0005524">
    <property type="term" value="F:ATP binding"/>
    <property type="evidence" value="ECO:0007669"/>
    <property type="project" value="UniProtKB-UniRule"/>
</dbReference>
<evidence type="ECO:0000256" key="2">
    <source>
        <dbReference type="ARBA" id="ARBA00022490"/>
    </source>
</evidence>
<dbReference type="Proteomes" id="UP000287605">
    <property type="component" value="Unassembled WGS sequence"/>
</dbReference>
<dbReference type="NCBIfam" id="TIGR00017">
    <property type="entry name" value="cmk"/>
    <property type="match status" value="1"/>
</dbReference>
<dbReference type="EMBL" id="NGKA01000001">
    <property type="protein sequence ID" value="RSU15576.1"/>
    <property type="molecule type" value="Genomic_DNA"/>
</dbReference>
<sequence length="222" mass="24796">MRRKISIAIDGPASAGKSTVAKLLAQKLNYIYVDTGAMYRVLTYAVLKAQLDPGDENKILSLLKKMTISFTSEDLSQQRVWMNGEDVTEEIRADVVTNNVSEVSAHKKIREEMVARQQAMGADGGVVMDGRDIGTAVMPKAELKIFLVASVEERARRRYEENISKGMTVDFETLKREIAERDYKDSHRKNSPLVQAADAVKIDTTGMTIEEVVSEIEKIIEI</sequence>
<keyword evidence="5 9" id="KW-0418">Kinase</keyword>
<comment type="caution">
    <text evidence="11">The sequence shown here is derived from an EMBL/GenBank/DDBJ whole genome shotgun (WGS) entry which is preliminary data.</text>
</comment>
<keyword evidence="4 9" id="KW-0547">Nucleotide-binding</keyword>
<gene>
    <name evidence="9" type="primary">cmk</name>
    <name evidence="11" type="ORF">CBF29_00435</name>
</gene>
<dbReference type="RefSeq" id="WP_126806121.1">
    <property type="nucleotide sequence ID" value="NZ_NGKA01000001.1"/>
</dbReference>
<dbReference type="InterPro" id="IPR003136">
    <property type="entry name" value="Cytidylate_kin"/>
</dbReference>
<dbReference type="GO" id="GO:0015949">
    <property type="term" value="P:nucleobase-containing small molecule interconversion"/>
    <property type="evidence" value="ECO:0007669"/>
    <property type="project" value="TreeGrafter"/>
</dbReference>
<evidence type="ECO:0000256" key="5">
    <source>
        <dbReference type="ARBA" id="ARBA00022777"/>
    </source>
</evidence>
<dbReference type="EC" id="2.7.4.25" evidence="9"/>
<dbReference type="Gene3D" id="3.40.50.300">
    <property type="entry name" value="P-loop containing nucleotide triphosphate hydrolases"/>
    <property type="match status" value="1"/>
</dbReference>
<dbReference type="CDD" id="cd02020">
    <property type="entry name" value="CMPK"/>
    <property type="match status" value="1"/>
</dbReference>
<dbReference type="GO" id="GO:0006220">
    <property type="term" value="P:pyrimidine nucleotide metabolic process"/>
    <property type="evidence" value="ECO:0007669"/>
    <property type="project" value="UniProtKB-UniRule"/>
</dbReference>
<feature type="domain" description="Cytidylate kinase" evidence="10">
    <location>
        <begin position="7"/>
        <end position="220"/>
    </location>
</feature>
<name>A0A430B5D3_9ENTE</name>
<keyword evidence="3 9" id="KW-0808">Transferase</keyword>
<dbReference type="HAMAP" id="MF_00238">
    <property type="entry name" value="Cytidyl_kinase_type1"/>
    <property type="match status" value="1"/>
</dbReference>
<keyword evidence="12" id="KW-1185">Reference proteome</keyword>
<keyword evidence="6 9" id="KW-0067">ATP-binding</keyword>
<dbReference type="GO" id="GO:0005829">
    <property type="term" value="C:cytosol"/>
    <property type="evidence" value="ECO:0007669"/>
    <property type="project" value="TreeGrafter"/>
</dbReference>
<evidence type="ECO:0000256" key="8">
    <source>
        <dbReference type="ARBA" id="ARBA00048478"/>
    </source>
</evidence>
<reference evidence="11 12" key="1">
    <citation type="submission" date="2017-05" db="EMBL/GenBank/DDBJ databases">
        <title>Vagococcus spp. assemblies.</title>
        <authorList>
            <person name="Gulvik C.A."/>
        </authorList>
    </citation>
    <scope>NUCLEOTIDE SEQUENCE [LARGE SCALE GENOMIC DNA]</scope>
    <source>
        <strain evidence="11 12">CCUG 51432</strain>
    </source>
</reference>
<dbReference type="OrthoDB" id="9807434at2"/>
<organism evidence="11 12">
    <name type="scientific">Vagococcus elongatus</name>
    <dbReference type="NCBI Taxonomy" id="180344"/>
    <lineage>
        <taxon>Bacteria</taxon>
        <taxon>Bacillati</taxon>
        <taxon>Bacillota</taxon>
        <taxon>Bacilli</taxon>
        <taxon>Lactobacillales</taxon>
        <taxon>Enterococcaceae</taxon>
        <taxon>Vagococcus</taxon>
    </lineage>
</organism>
<evidence type="ECO:0000256" key="7">
    <source>
        <dbReference type="ARBA" id="ARBA00047615"/>
    </source>
</evidence>
<keyword evidence="2 9" id="KW-0963">Cytoplasm</keyword>
<comment type="catalytic activity">
    <reaction evidence="8 9">
        <text>CMP + ATP = CDP + ADP</text>
        <dbReference type="Rhea" id="RHEA:11600"/>
        <dbReference type="ChEBI" id="CHEBI:30616"/>
        <dbReference type="ChEBI" id="CHEBI:58069"/>
        <dbReference type="ChEBI" id="CHEBI:60377"/>
        <dbReference type="ChEBI" id="CHEBI:456216"/>
        <dbReference type="EC" id="2.7.4.25"/>
    </reaction>
</comment>
<evidence type="ECO:0000256" key="4">
    <source>
        <dbReference type="ARBA" id="ARBA00022741"/>
    </source>
</evidence>
<comment type="subcellular location">
    <subcellularLocation>
        <location evidence="9">Cytoplasm</location>
    </subcellularLocation>
</comment>
<protein>
    <recommendedName>
        <fullName evidence="9">Cytidylate kinase</fullName>
        <shortName evidence="9">CK</shortName>
        <ecNumber evidence="9">2.7.4.25</ecNumber>
    </recommendedName>
    <alternativeName>
        <fullName evidence="9">Cytidine monophosphate kinase</fullName>
        <shortName evidence="9">CMP kinase</shortName>
    </alternativeName>
</protein>
<proteinExistence type="inferred from homology"/>